<dbReference type="NCBIfam" id="TIGR01509">
    <property type="entry name" value="HAD-SF-IA-v3"/>
    <property type="match status" value="1"/>
</dbReference>
<dbReference type="Proteomes" id="UP001500928">
    <property type="component" value="Unassembled WGS sequence"/>
</dbReference>
<dbReference type="GO" id="GO:0016787">
    <property type="term" value="F:hydrolase activity"/>
    <property type="evidence" value="ECO:0007669"/>
    <property type="project" value="UniProtKB-KW"/>
</dbReference>
<dbReference type="PANTHER" id="PTHR43481">
    <property type="entry name" value="FRUCTOSE-1-PHOSPHATE PHOSPHATASE"/>
    <property type="match status" value="1"/>
</dbReference>
<dbReference type="Gene3D" id="1.10.150.240">
    <property type="entry name" value="Putative phosphatase, domain 2"/>
    <property type="match status" value="1"/>
</dbReference>
<dbReference type="SFLD" id="SFLDG01129">
    <property type="entry name" value="C1.5:_HAD__Beta-PGM__Phosphata"/>
    <property type="match status" value="1"/>
</dbReference>
<dbReference type="PRINTS" id="PR00413">
    <property type="entry name" value="HADHALOGNASE"/>
</dbReference>
<dbReference type="InterPro" id="IPR006439">
    <property type="entry name" value="HAD-SF_hydro_IA"/>
</dbReference>
<evidence type="ECO:0000313" key="1">
    <source>
        <dbReference type="EMBL" id="GAA4793886.1"/>
    </source>
</evidence>
<dbReference type="Gene3D" id="3.40.50.1000">
    <property type="entry name" value="HAD superfamily/HAD-like"/>
    <property type="match status" value="1"/>
</dbReference>
<dbReference type="Pfam" id="PF00702">
    <property type="entry name" value="Hydrolase"/>
    <property type="match status" value="1"/>
</dbReference>
<name>A0ABP9BEQ5_9PSEU</name>
<dbReference type="PANTHER" id="PTHR43481:SF4">
    <property type="entry name" value="GLYCEROL-1-PHOSPHATE PHOSPHOHYDROLASE 1-RELATED"/>
    <property type="match status" value="1"/>
</dbReference>
<protein>
    <submittedName>
        <fullName evidence="1">HAD family hydrolase</fullName>
    </submittedName>
</protein>
<dbReference type="RefSeq" id="WP_345416831.1">
    <property type="nucleotide sequence ID" value="NZ_BAABHO010000024.1"/>
</dbReference>
<accession>A0ABP9BEQ5</accession>
<proteinExistence type="predicted"/>
<dbReference type="NCBIfam" id="TIGR01549">
    <property type="entry name" value="HAD-SF-IA-v1"/>
    <property type="match status" value="1"/>
</dbReference>
<organism evidence="1 2">
    <name type="scientific">Actinomycetospora chlora</name>
    <dbReference type="NCBI Taxonomy" id="663608"/>
    <lineage>
        <taxon>Bacteria</taxon>
        <taxon>Bacillati</taxon>
        <taxon>Actinomycetota</taxon>
        <taxon>Actinomycetes</taxon>
        <taxon>Pseudonocardiales</taxon>
        <taxon>Pseudonocardiaceae</taxon>
        <taxon>Actinomycetospora</taxon>
    </lineage>
</organism>
<evidence type="ECO:0000313" key="2">
    <source>
        <dbReference type="Proteomes" id="UP001500928"/>
    </source>
</evidence>
<gene>
    <name evidence="1" type="ORF">GCM10023200_32220</name>
</gene>
<sequence length="216" mass="22434">MVLPLPAPARTGPFSAVLLDMDGTLVDSDAAVERSWRTWARRWGADPAAVLAVMPGHPAEATVRRVRPDLDEALVAAATRDHLEHEYVDLDDVVAAPGAAQLLAELDAAFLPWAVVTSADTRLARARLGAAGLGFPVLVPRDMVAAGKPDPEGYLTAAELLGVRPSECLVVEDSPVGVAAGRAAGATVAGLRGVDADLAIDTLHDVLPLLPLEVPA</sequence>
<reference evidence="2" key="1">
    <citation type="journal article" date="2019" name="Int. J. Syst. Evol. Microbiol.">
        <title>The Global Catalogue of Microorganisms (GCM) 10K type strain sequencing project: providing services to taxonomists for standard genome sequencing and annotation.</title>
        <authorList>
            <consortium name="The Broad Institute Genomics Platform"/>
            <consortium name="The Broad Institute Genome Sequencing Center for Infectious Disease"/>
            <person name="Wu L."/>
            <person name="Ma J."/>
        </authorList>
    </citation>
    <scope>NUCLEOTIDE SEQUENCE [LARGE SCALE GENOMIC DNA]</scope>
    <source>
        <strain evidence="2">JCM 17979</strain>
    </source>
</reference>
<dbReference type="SFLD" id="SFLDS00003">
    <property type="entry name" value="Haloacid_Dehalogenase"/>
    <property type="match status" value="1"/>
</dbReference>
<dbReference type="InterPro" id="IPR023198">
    <property type="entry name" value="PGP-like_dom2"/>
</dbReference>
<dbReference type="EMBL" id="BAABHO010000024">
    <property type="protein sequence ID" value="GAA4793886.1"/>
    <property type="molecule type" value="Genomic_DNA"/>
</dbReference>
<keyword evidence="1" id="KW-0378">Hydrolase</keyword>
<dbReference type="SUPFAM" id="SSF56784">
    <property type="entry name" value="HAD-like"/>
    <property type="match status" value="1"/>
</dbReference>
<comment type="caution">
    <text evidence="1">The sequence shown here is derived from an EMBL/GenBank/DDBJ whole genome shotgun (WGS) entry which is preliminary data.</text>
</comment>
<dbReference type="InterPro" id="IPR036412">
    <property type="entry name" value="HAD-like_sf"/>
</dbReference>
<keyword evidence="2" id="KW-1185">Reference proteome</keyword>
<dbReference type="InterPro" id="IPR051806">
    <property type="entry name" value="HAD-like_SPP"/>
</dbReference>
<dbReference type="InterPro" id="IPR023214">
    <property type="entry name" value="HAD_sf"/>
</dbReference>